<reference evidence="5" key="1">
    <citation type="journal article" date="2021" name="Microb. Physiol.">
        <title>Proteogenomic Insights into the Physiology of Marine, Sulfate-Reducing, Filamentous Desulfonema limicola and Desulfonema magnum.</title>
        <authorList>
            <person name="Schnaars V."/>
            <person name="Wohlbrand L."/>
            <person name="Scheve S."/>
            <person name="Hinrichs C."/>
            <person name="Reinhardt R."/>
            <person name="Rabus R."/>
        </authorList>
    </citation>
    <scope>NUCLEOTIDE SEQUENCE</scope>
    <source>
        <strain evidence="5">4be13</strain>
    </source>
</reference>
<dbReference type="PANTHER" id="PTHR45766:SF6">
    <property type="entry name" value="SWI_SNF-RELATED MATRIX-ASSOCIATED ACTIN-DEPENDENT REGULATOR OF CHROMATIN SUBFAMILY A-LIKE PROTEIN 1"/>
    <property type="match status" value="1"/>
</dbReference>
<dbReference type="GO" id="GO:0005524">
    <property type="term" value="F:ATP binding"/>
    <property type="evidence" value="ECO:0007669"/>
    <property type="project" value="InterPro"/>
</dbReference>
<protein>
    <submittedName>
        <fullName evidence="5">Helicase domain-containing protein</fullName>
    </submittedName>
</protein>
<dbReference type="InterPro" id="IPR001763">
    <property type="entry name" value="Rhodanese-like_dom"/>
</dbReference>
<evidence type="ECO:0000313" key="6">
    <source>
        <dbReference type="Proteomes" id="UP000663722"/>
    </source>
</evidence>
<gene>
    <name evidence="5" type="ORF">dnm_042150</name>
</gene>
<dbReference type="CDD" id="cd18793">
    <property type="entry name" value="SF2_C_SNF"/>
    <property type="match status" value="1"/>
</dbReference>
<dbReference type="SMART" id="SM00490">
    <property type="entry name" value="HELICc"/>
    <property type="match status" value="1"/>
</dbReference>
<evidence type="ECO:0000256" key="1">
    <source>
        <dbReference type="ARBA" id="ARBA00022801"/>
    </source>
</evidence>
<dbReference type="Pfam" id="PF00271">
    <property type="entry name" value="Helicase_C"/>
    <property type="match status" value="1"/>
</dbReference>
<dbReference type="Gene3D" id="3.40.50.300">
    <property type="entry name" value="P-loop containing nucleotide triphosphate hydrolases"/>
    <property type="match status" value="1"/>
</dbReference>
<proteinExistence type="predicted"/>
<evidence type="ECO:0000259" key="4">
    <source>
        <dbReference type="PROSITE" id="PS51194"/>
    </source>
</evidence>
<dbReference type="PANTHER" id="PTHR45766">
    <property type="entry name" value="DNA ANNEALING HELICASE AND ENDONUCLEASE ZRANB3 FAMILY MEMBER"/>
    <property type="match status" value="1"/>
</dbReference>
<dbReference type="Gene3D" id="3.30.870.10">
    <property type="entry name" value="Endonuclease Chain A"/>
    <property type="match status" value="1"/>
</dbReference>
<feature type="domain" description="Helicase C-terminal" evidence="4">
    <location>
        <begin position="667"/>
        <end position="849"/>
    </location>
</feature>
<dbReference type="SUPFAM" id="SSF56024">
    <property type="entry name" value="Phospholipase D/nuclease"/>
    <property type="match status" value="1"/>
</dbReference>
<dbReference type="InterPro" id="IPR001650">
    <property type="entry name" value="Helicase_C-like"/>
</dbReference>
<dbReference type="InterPro" id="IPR014001">
    <property type="entry name" value="Helicase_ATP-bd"/>
</dbReference>
<dbReference type="PROSITE" id="PS50206">
    <property type="entry name" value="RHODANESE_3"/>
    <property type="match status" value="1"/>
</dbReference>
<dbReference type="InterPro" id="IPR049730">
    <property type="entry name" value="SNF2/RAD54-like_C"/>
</dbReference>
<dbReference type="Proteomes" id="UP000663722">
    <property type="component" value="Chromosome"/>
</dbReference>
<dbReference type="GO" id="GO:0004386">
    <property type="term" value="F:helicase activity"/>
    <property type="evidence" value="ECO:0007669"/>
    <property type="project" value="UniProtKB-KW"/>
</dbReference>
<name>A0A975BMH7_9BACT</name>
<evidence type="ECO:0000259" key="2">
    <source>
        <dbReference type="PROSITE" id="PS50206"/>
    </source>
</evidence>
<dbReference type="InterPro" id="IPR006935">
    <property type="entry name" value="Helicase/UvrB_N"/>
</dbReference>
<feature type="domain" description="Helicase ATP-binding" evidence="3">
    <location>
        <begin position="244"/>
        <end position="396"/>
    </location>
</feature>
<dbReference type="EMBL" id="CP061800">
    <property type="protein sequence ID" value="QTA88175.1"/>
    <property type="molecule type" value="Genomic_DNA"/>
</dbReference>
<dbReference type="PROSITE" id="PS51194">
    <property type="entry name" value="HELICASE_CTER"/>
    <property type="match status" value="1"/>
</dbReference>
<keyword evidence="5" id="KW-0547">Nucleotide-binding</keyword>
<keyword evidence="1" id="KW-0378">Hydrolase</keyword>
<keyword evidence="6" id="KW-1185">Reference proteome</keyword>
<dbReference type="InterPro" id="IPR025202">
    <property type="entry name" value="PLD-like_dom"/>
</dbReference>
<feature type="domain" description="Rhodanese" evidence="2">
    <location>
        <begin position="658"/>
        <end position="722"/>
    </location>
</feature>
<dbReference type="AlphaFoldDB" id="A0A975BMH7"/>
<keyword evidence="5" id="KW-0347">Helicase</keyword>
<dbReference type="Gene3D" id="3.40.50.10810">
    <property type="entry name" value="Tandem AAA-ATPase domain"/>
    <property type="match status" value="1"/>
</dbReference>
<dbReference type="InterPro" id="IPR038718">
    <property type="entry name" value="SNF2-like_sf"/>
</dbReference>
<dbReference type="Pfam" id="PF13091">
    <property type="entry name" value="PLDc_2"/>
    <property type="match status" value="1"/>
</dbReference>
<dbReference type="InterPro" id="IPR027417">
    <property type="entry name" value="P-loop_NTPase"/>
</dbReference>
<dbReference type="CDD" id="cd09178">
    <property type="entry name" value="PLDc_N_Snf2_like"/>
    <property type="match status" value="1"/>
</dbReference>
<dbReference type="Pfam" id="PF04851">
    <property type="entry name" value="ResIII"/>
    <property type="match status" value="1"/>
</dbReference>
<evidence type="ECO:0000313" key="5">
    <source>
        <dbReference type="EMBL" id="QTA88175.1"/>
    </source>
</evidence>
<dbReference type="GO" id="GO:0016787">
    <property type="term" value="F:hydrolase activity"/>
    <property type="evidence" value="ECO:0007669"/>
    <property type="project" value="UniProtKB-KW"/>
</dbReference>
<dbReference type="RefSeq" id="WP_207683055.1">
    <property type="nucleotide sequence ID" value="NZ_CP061800.1"/>
</dbReference>
<dbReference type="GO" id="GO:0031297">
    <property type="term" value="P:replication fork processing"/>
    <property type="evidence" value="ECO:0007669"/>
    <property type="project" value="TreeGrafter"/>
</dbReference>
<sequence length="1046" mass="121788">MAKKLPIIIDNRNRNTLLNAFQKLLPNLEKMDVATGMFEVGAFLLLEGLWQHLNKIRILMGDETTRRTKQELVRALSEASDNSIENEKVRDDALTGLAAVRQAITDKQIILRVYSRSKFHAKSYLMEAKETSPVDFAIVGSSNFTRPGLTENLELNLFSTDQAHIESLRNWYNDIWKDSDTVSSELLNVIEPHLKEYDPFTVYAKALSAFFAGREKSQDEWERNQSVIYPMLSQYQKDGYHQALQISENWRGALVCDGVGLGKTFIGLMLLERCLHEDKRILLIVPKSAEESVWQANIKRYLRPHYSIELRERLRVEKHTSFGREGLIDEEWLSYYRKRTDVIIIDEAHHFRNPKANRGKLLMDIAAHKKLYMLTATPINNSLDDLYHLINYFAQNRPDHFARIRIRNLRKHFLTAEKKMEADNPDTAITELAEDEDFLRTDDLLRNILIQRSRKYVKQSEGIKSGNNAPLFPVRQKPSVISYSLKSVYAGLYGEIRDAFDRHHPFLSLAIYNTALYHNDPDKRIAESQKQIVGLIRTLLLKRLESSFKAFEASIEDLLAKMADFLKYYSSERFDAWEKSNKRWWKRVQDHIVERLERDEKETENEEEDDIPDVAKEFDPKQHDMQRLLDDILEDMNQLTGFLGRIFRRFYVKGKEGIREDPKKDDKLQKLLYHLGEDELLKGQKVIIFSEFRNTARYLADQLARAGFKNMEQVDSGRNVKNREMIIKRFAPYYNCVADSAELSRCLKKPIDILISTDVLSEGLNLQDASLIINYDLHWNPVRLMQRIGRVDRRLNPETEEKLDRASFLKGKIYFWNFLPPKEMEELLHLKERLDGKILRINKTLGIEGALLTPDDPDMAMKLFNERYERKESTEELMRLEKQRIISEMPDVWNSLKTLPRRLFSGKKAGAGFGPILNKKGEAIDHIVPDFRPGLFACYQMPHVIGLASDNLFESKNVKYDPKRHSEGEVRWYFRDAETGKITEILEQTWAAVRCSQDTVRVAEQGVTLLAEPRKAIEKHIKNTYLKDIQAPIGAKPELVAWMEIL</sequence>
<evidence type="ECO:0000259" key="3">
    <source>
        <dbReference type="PROSITE" id="PS51192"/>
    </source>
</evidence>
<dbReference type="SUPFAM" id="SSF52540">
    <property type="entry name" value="P-loop containing nucleoside triphosphate hydrolases"/>
    <property type="match status" value="1"/>
</dbReference>
<accession>A0A975BMH7</accession>
<dbReference type="SMART" id="SM00487">
    <property type="entry name" value="DEXDc"/>
    <property type="match status" value="1"/>
</dbReference>
<keyword evidence="5" id="KW-0067">ATP-binding</keyword>
<dbReference type="KEGG" id="dmm:dnm_042150"/>
<dbReference type="PROSITE" id="PS51192">
    <property type="entry name" value="HELICASE_ATP_BIND_1"/>
    <property type="match status" value="1"/>
</dbReference>
<dbReference type="GO" id="GO:0006281">
    <property type="term" value="P:DNA repair"/>
    <property type="evidence" value="ECO:0007669"/>
    <property type="project" value="TreeGrafter"/>
</dbReference>
<organism evidence="5 6">
    <name type="scientific">Desulfonema magnum</name>
    <dbReference type="NCBI Taxonomy" id="45655"/>
    <lineage>
        <taxon>Bacteria</taxon>
        <taxon>Pseudomonadati</taxon>
        <taxon>Thermodesulfobacteriota</taxon>
        <taxon>Desulfobacteria</taxon>
        <taxon>Desulfobacterales</taxon>
        <taxon>Desulfococcaceae</taxon>
        <taxon>Desulfonema</taxon>
    </lineage>
</organism>